<feature type="domain" description="Response regulatory" evidence="10">
    <location>
        <begin position="3"/>
        <end position="116"/>
    </location>
</feature>
<keyword evidence="2" id="KW-0963">Cytoplasm</keyword>
<feature type="DNA-binding region" description="OmpR/PhoB-type" evidence="9">
    <location>
        <begin position="126"/>
        <end position="224"/>
    </location>
</feature>
<dbReference type="InterPro" id="IPR036388">
    <property type="entry name" value="WH-like_DNA-bd_sf"/>
</dbReference>
<dbReference type="AlphaFoldDB" id="A0A7X0LWN1"/>
<evidence type="ECO:0000256" key="5">
    <source>
        <dbReference type="ARBA" id="ARBA00023015"/>
    </source>
</evidence>
<keyword evidence="5" id="KW-0805">Transcription regulation</keyword>
<accession>A0A7X0LWN1</accession>
<sequence length="228" mass="25796">MYKIFIVEDDMVIARTLKKHLQSWGFAVEYVADFQNVMAQFVSFAPQLVLLDISLPFVNGFTLCNEIRKVSKVPIIFISSASDNMNIVMAINMGGDDFMAKPFDLTVLTSKVQALLRRTYDFTGQSNLLEHRGAILNTSDATLTFNGQKIDLTKNDQKILHVLLENKGKTVSRDVLMTRLWETDSFIDDNTLTVNINRLRKKLEGIGLNDFIKTKKGLGYLVDGYENS</sequence>
<evidence type="ECO:0000259" key="10">
    <source>
        <dbReference type="PROSITE" id="PS50110"/>
    </source>
</evidence>
<dbReference type="SUPFAM" id="SSF46894">
    <property type="entry name" value="C-terminal effector domain of the bipartite response regulators"/>
    <property type="match status" value="1"/>
</dbReference>
<evidence type="ECO:0000256" key="8">
    <source>
        <dbReference type="PROSITE-ProRule" id="PRU00169"/>
    </source>
</evidence>
<dbReference type="SMART" id="SM00862">
    <property type="entry name" value="Trans_reg_C"/>
    <property type="match status" value="1"/>
</dbReference>
<keyword evidence="4" id="KW-0902">Two-component regulatory system</keyword>
<dbReference type="Gene3D" id="1.10.10.10">
    <property type="entry name" value="Winged helix-like DNA-binding domain superfamily/Winged helix DNA-binding domain"/>
    <property type="match status" value="1"/>
</dbReference>
<dbReference type="CDD" id="cd00383">
    <property type="entry name" value="trans_reg_C"/>
    <property type="match status" value="1"/>
</dbReference>
<dbReference type="RefSeq" id="WP_184528338.1">
    <property type="nucleotide sequence ID" value="NZ_JACHGK010000014.1"/>
</dbReference>
<keyword evidence="3 8" id="KW-0597">Phosphoprotein</keyword>
<keyword evidence="6 9" id="KW-0238">DNA-binding</keyword>
<dbReference type="EMBL" id="JACHGK010000014">
    <property type="protein sequence ID" value="MBB6446908.1"/>
    <property type="molecule type" value="Genomic_DNA"/>
</dbReference>
<dbReference type="PROSITE" id="PS51755">
    <property type="entry name" value="OMPR_PHOB"/>
    <property type="match status" value="1"/>
</dbReference>
<name>A0A7X0LWN1_9BACI</name>
<dbReference type="GO" id="GO:0000976">
    <property type="term" value="F:transcription cis-regulatory region binding"/>
    <property type="evidence" value="ECO:0007669"/>
    <property type="project" value="TreeGrafter"/>
</dbReference>
<evidence type="ECO:0000256" key="4">
    <source>
        <dbReference type="ARBA" id="ARBA00023012"/>
    </source>
</evidence>
<keyword evidence="13" id="KW-1185">Reference proteome</keyword>
<dbReference type="SMART" id="SM00448">
    <property type="entry name" value="REC"/>
    <property type="match status" value="1"/>
</dbReference>
<comment type="caution">
    <text evidence="12">The sequence shown here is derived from an EMBL/GenBank/DDBJ whole genome shotgun (WGS) entry which is preliminary data.</text>
</comment>
<dbReference type="InterPro" id="IPR001867">
    <property type="entry name" value="OmpR/PhoB-type_DNA-bd"/>
</dbReference>
<dbReference type="Pfam" id="PF00486">
    <property type="entry name" value="Trans_reg_C"/>
    <property type="match status" value="1"/>
</dbReference>
<dbReference type="InterPro" id="IPR016032">
    <property type="entry name" value="Sig_transdc_resp-reg_C-effctor"/>
</dbReference>
<dbReference type="GO" id="GO:0032993">
    <property type="term" value="C:protein-DNA complex"/>
    <property type="evidence" value="ECO:0007669"/>
    <property type="project" value="TreeGrafter"/>
</dbReference>
<evidence type="ECO:0000256" key="3">
    <source>
        <dbReference type="ARBA" id="ARBA00022553"/>
    </source>
</evidence>
<dbReference type="Pfam" id="PF00072">
    <property type="entry name" value="Response_reg"/>
    <property type="match status" value="1"/>
</dbReference>
<organism evidence="12 13">
    <name type="scientific">Bacillus benzoevorans</name>
    <dbReference type="NCBI Taxonomy" id="1456"/>
    <lineage>
        <taxon>Bacteria</taxon>
        <taxon>Bacillati</taxon>
        <taxon>Bacillota</taxon>
        <taxon>Bacilli</taxon>
        <taxon>Bacillales</taxon>
        <taxon>Bacillaceae</taxon>
        <taxon>Bacillus</taxon>
    </lineage>
</organism>
<protein>
    <submittedName>
        <fullName evidence="12">DNA-binding response OmpR family regulator</fullName>
    </submittedName>
</protein>
<dbReference type="GO" id="GO:0005829">
    <property type="term" value="C:cytosol"/>
    <property type="evidence" value="ECO:0007669"/>
    <property type="project" value="TreeGrafter"/>
</dbReference>
<evidence type="ECO:0000259" key="11">
    <source>
        <dbReference type="PROSITE" id="PS51755"/>
    </source>
</evidence>
<keyword evidence="7" id="KW-0804">Transcription</keyword>
<comment type="subcellular location">
    <subcellularLocation>
        <location evidence="1">Cytoplasm</location>
    </subcellularLocation>
</comment>
<gene>
    <name evidence="12" type="ORF">HNR53_003573</name>
</gene>
<feature type="domain" description="OmpR/PhoB-type" evidence="11">
    <location>
        <begin position="126"/>
        <end position="224"/>
    </location>
</feature>
<proteinExistence type="predicted"/>
<evidence type="ECO:0000256" key="1">
    <source>
        <dbReference type="ARBA" id="ARBA00004496"/>
    </source>
</evidence>
<evidence type="ECO:0000256" key="6">
    <source>
        <dbReference type="ARBA" id="ARBA00023125"/>
    </source>
</evidence>
<feature type="modified residue" description="4-aspartylphosphate" evidence="8">
    <location>
        <position position="52"/>
    </location>
</feature>
<dbReference type="Proteomes" id="UP000531594">
    <property type="component" value="Unassembled WGS sequence"/>
</dbReference>
<evidence type="ECO:0000256" key="2">
    <source>
        <dbReference type="ARBA" id="ARBA00022490"/>
    </source>
</evidence>
<evidence type="ECO:0000256" key="7">
    <source>
        <dbReference type="ARBA" id="ARBA00023163"/>
    </source>
</evidence>
<dbReference type="InterPro" id="IPR039420">
    <property type="entry name" value="WalR-like"/>
</dbReference>
<evidence type="ECO:0000313" key="13">
    <source>
        <dbReference type="Proteomes" id="UP000531594"/>
    </source>
</evidence>
<dbReference type="GO" id="GO:0006355">
    <property type="term" value="P:regulation of DNA-templated transcription"/>
    <property type="evidence" value="ECO:0007669"/>
    <property type="project" value="InterPro"/>
</dbReference>
<reference evidence="12 13" key="1">
    <citation type="submission" date="2020-08" db="EMBL/GenBank/DDBJ databases">
        <title>Genomic Encyclopedia of Type Strains, Phase IV (KMG-IV): sequencing the most valuable type-strain genomes for metagenomic binning, comparative biology and taxonomic classification.</title>
        <authorList>
            <person name="Goeker M."/>
        </authorList>
    </citation>
    <scope>NUCLEOTIDE SEQUENCE [LARGE SCALE GENOMIC DNA]</scope>
    <source>
        <strain evidence="12 13">DSM 5391</strain>
    </source>
</reference>
<evidence type="ECO:0000256" key="9">
    <source>
        <dbReference type="PROSITE-ProRule" id="PRU01091"/>
    </source>
</evidence>
<dbReference type="InterPro" id="IPR011006">
    <property type="entry name" value="CheY-like_superfamily"/>
</dbReference>
<evidence type="ECO:0000313" key="12">
    <source>
        <dbReference type="EMBL" id="MBB6446908.1"/>
    </source>
</evidence>
<dbReference type="PANTHER" id="PTHR48111:SF43">
    <property type="entry name" value="STAGE 0 SPORULATION PROTEIN A HOMOLOG"/>
    <property type="match status" value="1"/>
</dbReference>
<dbReference type="GO" id="GO:0000156">
    <property type="term" value="F:phosphorelay response regulator activity"/>
    <property type="evidence" value="ECO:0007669"/>
    <property type="project" value="TreeGrafter"/>
</dbReference>
<dbReference type="Gene3D" id="3.40.50.2300">
    <property type="match status" value="1"/>
</dbReference>
<dbReference type="PANTHER" id="PTHR48111">
    <property type="entry name" value="REGULATOR OF RPOS"/>
    <property type="match status" value="1"/>
</dbReference>
<dbReference type="SUPFAM" id="SSF52172">
    <property type="entry name" value="CheY-like"/>
    <property type="match status" value="1"/>
</dbReference>
<dbReference type="PROSITE" id="PS50110">
    <property type="entry name" value="RESPONSE_REGULATORY"/>
    <property type="match status" value="1"/>
</dbReference>
<dbReference type="InterPro" id="IPR001789">
    <property type="entry name" value="Sig_transdc_resp-reg_receiver"/>
</dbReference>